<organism evidence="10 11">
    <name type="scientific">Citrobacter amalonaticus Y19</name>
    <dbReference type="NCBI Taxonomy" id="1261127"/>
    <lineage>
        <taxon>Bacteria</taxon>
        <taxon>Pseudomonadati</taxon>
        <taxon>Pseudomonadota</taxon>
        <taxon>Gammaproteobacteria</taxon>
        <taxon>Enterobacterales</taxon>
        <taxon>Enterobacteriaceae</taxon>
        <taxon>Citrobacter</taxon>
    </lineage>
</organism>
<dbReference type="GO" id="GO:0016491">
    <property type="term" value="F:oxidoreductase activity"/>
    <property type="evidence" value="ECO:0007669"/>
    <property type="project" value="UniProtKB-KW"/>
</dbReference>
<keyword evidence="5" id="KW-0732">Signal</keyword>
<dbReference type="AlphaFoldDB" id="A0A0F6RI02"/>
<accession>A0A0F6RI02</accession>
<keyword evidence="6" id="KW-0560">Oxidoreductase</keyword>
<dbReference type="Gene3D" id="3.40.228.10">
    <property type="entry name" value="Dimethylsulfoxide Reductase, domain 2"/>
    <property type="match status" value="1"/>
</dbReference>
<proteinExistence type="inferred from homology"/>
<dbReference type="InterPro" id="IPR009010">
    <property type="entry name" value="Asp_de-COase-like_dom_sf"/>
</dbReference>
<dbReference type="Pfam" id="PF04879">
    <property type="entry name" value="Molybdop_Fe4S4"/>
    <property type="match status" value="1"/>
</dbReference>
<dbReference type="Gene3D" id="2.40.40.20">
    <property type="match status" value="1"/>
</dbReference>
<name>A0A0F6RI02_CITAM</name>
<dbReference type="CDD" id="cd02780">
    <property type="entry name" value="MopB_CT_Tetrathionate_Arsenate-R"/>
    <property type="match status" value="1"/>
</dbReference>
<dbReference type="SUPFAM" id="SSF53706">
    <property type="entry name" value="Formate dehydrogenase/DMSO reductase, domains 1-3"/>
    <property type="match status" value="1"/>
</dbReference>
<gene>
    <name evidence="10" type="ORF">F384_23710</name>
</gene>
<keyword evidence="2" id="KW-0004">4Fe-4S</keyword>
<dbReference type="PATRIC" id="fig|1261127.3.peg.4916"/>
<evidence type="ECO:0000256" key="3">
    <source>
        <dbReference type="ARBA" id="ARBA00022505"/>
    </source>
</evidence>
<sequence length="1008" mass="111761">MNRRHFLTGCAALGVGVGASIYGKVFYRAGTFLDAGEQAKSTFYGQSTEPEWLLDKETGQHVINPNYMVRHSVCLQCHGECGLRAKVNRKTGKLERLQGNPYHPNTLIDYKDMNIPVVDTANTPGTLCARGNAGLQTAYDPYRLTVPLKRSGPRGSNKWVPIEWEKLIDEVVNGGKIFADTGDEASQNLEIKGFRALYEKRDEWIDDNNHDLGRVSNKLVIQSGRIVKTRKDFQTRFAKSFGTVNNYEHTNICELSHHIATSAVYTEHNNFKADLCESEFVLYWGTAPGEANFPMQTLGKYSAEARSKGCKIAVIDPVLPRTITDDPNMFWLAPRPGTDGAIAMGMISWIIDHNRHNTDFLSYPNQSSAKNAGETCFTDASYLIITDETHPNFGKFITSSEAALGDSNDSVVINLTGIPELAEKCVKAILDYSGSVNGIGVATAFHLLKTSANDYSLEYYADISGVRIDDIVNLADEFTKHGRKASTEFYRGIAQHPNGYYTGFAINQLNVLIGNLNWSGGGSLGGGGFPYDKGVYDLTAIPSLVPAQFGIKITREDGFRYEDSTEFKTKVARGEAPYPAKRPWFPFTKDIFSDILPSALEGYPYTADILLWHMCTPLYSAPGMGKEDIIRGVCDPTKIPLIIASDIVVSDTSMYADYIIPDITYLERYVQHPMLEATMVKGTAVRYPVIEPLTGKNQAGQHFCLETFFIDIASKLNMAGFGKNAIPDSNGTLWPLEKMEDYYLKGTANVAYSGTPVSDATDDDIKIAGLEDYQKKYFSSLKSDEWRKVLFLMSRGGRFEPVTTRRNGTQLKNQFNNRIRMYNEKIAQGLNSFTGERFSGTALWQPSLTMMGKKVDELDQGKGMDFTILTRKSALQTQSRLSSNSFIREIQPTNWAEINTEDGKALGLKTGDSVWVETVEGRRRCEVKLRDGVAPGVISFIVGYGHWGYGATDIDIGGKRIKGSKIRAAGINLNPIMRLDPDVWGMPLMDPIGGSSSFFNTRAKIIKA</sequence>
<evidence type="ECO:0000256" key="1">
    <source>
        <dbReference type="ARBA" id="ARBA00010312"/>
    </source>
</evidence>
<evidence type="ECO:0000256" key="6">
    <source>
        <dbReference type="ARBA" id="ARBA00023002"/>
    </source>
</evidence>
<dbReference type="GO" id="GO:0051539">
    <property type="term" value="F:4 iron, 4 sulfur cluster binding"/>
    <property type="evidence" value="ECO:0007669"/>
    <property type="project" value="UniProtKB-KW"/>
</dbReference>
<dbReference type="SMART" id="SM00926">
    <property type="entry name" value="Molybdop_Fe4S4"/>
    <property type="match status" value="1"/>
</dbReference>
<keyword evidence="8" id="KW-0411">Iron-sulfur</keyword>
<dbReference type="OrthoDB" id="9815647at2"/>
<evidence type="ECO:0000313" key="11">
    <source>
        <dbReference type="Proteomes" id="UP000034085"/>
    </source>
</evidence>
<dbReference type="PANTHER" id="PTHR43742">
    <property type="entry name" value="TRIMETHYLAMINE-N-OXIDE REDUCTASE"/>
    <property type="match status" value="1"/>
</dbReference>
<evidence type="ECO:0000256" key="2">
    <source>
        <dbReference type="ARBA" id="ARBA00022485"/>
    </source>
</evidence>
<dbReference type="Pfam" id="PF00384">
    <property type="entry name" value="Molybdopterin"/>
    <property type="match status" value="1"/>
</dbReference>
<dbReference type="RefSeq" id="WP_042999137.1">
    <property type="nucleotide sequence ID" value="NZ_CP011132.1"/>
</dbReference>
<dbReference type="HOGENOM" id="CLU_008235_0_0_6"/>
<dbReference type="Gene3D" id="3.30.200.210">
    <property type="match status" value="1"/>
</dbReference>
<dbReference type="EMBL" id="CP011132">
    <property type="protein sequence ID" value="AKE61363.1"/>
    <property type="molecule type" value="Genomic_DNA"/>
</dbReference>
<keyword evidence="4" id="KW-0479">Metal-binding</keyword>
<dbReference type="KEGG" id="cama:F384_23710"/>
<dbReference type="PANTHER" id="PTHR43742:SF9">
    <property type="entry name" value="TETRATHIONATE REDUCTASE SUBUNIT A"/>
    <property type="match status" value="1"/>
</dbReference>
<dbReference type="Proteomes" id="UP000034085">
    <property type="component" value="Chromosome"/>
</dbReference>
<comment type="similarity">
    <text evidence="1">Belongs to the prokaryotic molybdopterin-containing oxidoreductase family.</text>
</comment>
<protein>
    <recommendedName>
        <fullName evidence="9">4Fe-4S Mo/W bis-MGD-type domain-containing protein</fullName>
    </recommendedName>
</protein>
<evidence type="ECO:0000256" key="8">
    <source>
        <dbReference type="ARBA" id="ARBA00023014"/>
    </source>
</evidence>
<dbReference type="InterPro" id="IPR037946">
    <property type="entry name" value="MopB_CT_Tetrathionate"/>
</dbReference>
<evidence type="ECO:0000256" key="4">
    <source>
        <dbReference type="ARBA" id="ARBA00022723"/>
    </source>
</evidence>
<keyword evidence="7" id="KW-0408">Iron</keyword>
<keyword evidence="3" id="KW-0500">Molybdenum</keyword>
<evidence type="ECO:0000259" key="9">
    <source>
        <dbReference type="PROSITE" id="PS51669"/>
    </source>
</evidence>
<dbReference type="GO" id="GO:0043546">
    <property type="term" value="F:molybdopterin cofactor binding"/>
    <property type="evidence" value="ECO:0007669"/>
    <property type="project" value="InterPro"/>
</dbReference>
<dbReference type="PROSITE" id="PS51669">
    <property type="entry name" value="4FE4S_MOW_BIS_MGD"/>
    <property type="match status" value="1"/>
</dbReference>
<dbReference type="GO" id="GO:0046872">
    <property type="term" value="F:metal ion binding"/>
    <property type="evidence" value="ECO:0007669"/>
    <property type="project" value="UniProtKB-KW"/>
</dbReference>
<feature type="domain" description="4Fe-4S Mo/W bis-MGD-type" evidence="9">
    <location>
        <begin position="67"/>
        <end position="142"/>
    </location>
</feature>
<evidence type="ECO:0000313" key="10">
    <source>
        <dbReference type="EMBL" id="AKE61363.1"/>
    </source>
</evidence>
<dbReference type="InterPro" id="IPR050612">
    <property type="entry name" value="Prok_Mopterin_Oxidored"/>
</dbReference>
<evidence type="ECO:0000256" key="5">
    <source>
        <dbReference type="ARBA" id="ARBA00022729"/>
    </source>
</evidence>
<dbReference type="InterPro" id="IPR006657">
    <property type="entry name" value="MoPterin_dinucl-bd_dom"/>
</dbReference>
<reference evidence="10 11" key="1">
    <citation type="journal article" date="2013" name="Appl. Microbiol. Biotechnol.">
        <title>Glycerol assimilation and production of 1,3-propanediol by Citrobacter amalonaticus Y19.</title>
        <authorList>
            <person name="Ainala S.K."/>
            <person name="Ashok S."/>
            <person name="Ko Y."/>
            <person name="Park S."/>
        </authorList>
    </citation>
    <scope>NUCLEOTIDE SEQUENCE [LARGE SCALE GENOMIC DNA]</scope>
    <source>
        <strain evidence="10 11">Y19</strain>
    </source>
</reference>
<dbReference type="Pfam" id="PF01568">
    <property type="entry name" value="Molydop_binding"/>
    <property type="match status" value="1"/>
</dbReference>
<dbReference type="Gene3D" id="3.40.50.740">
    <property type="match status" value="1"/>
</dbReference>
<dbReference type="InterPro" id="IPR006656">
    <property type="entry name" value="Mopterin_OxRdtase"/>
</dbReference>
<evidence type="ECO:0000256" key="7">
    <source>
        <dbReference type="ARBA" id="ARBA00023004"/>
    </source>
</evidence>
<dbReference type="SUPFAM" id="SSF50692">
    <property type="entry name" value="ADC-like"/>
    <property type="match status" value="1"/>
</dbReference>
<dbReference type="InterPro" id="IPR006963">
    <property type="entry name" value="Mopterin_OxRdtase_4Fe-4S_dom"/>
</dbReference>